<dbReference type="Gene3D" id="3.30.460.10">
    <property type="entry name" value="Beta Polymerase, domain 2"/>
    <property type="match status" value="1"/>
</dbReference>
<dbReference type="SMART" id="SM00471">
    <property type="entry name" value="HDc"/>
    <property type="match status" value="1"/>
</dbReference>
<feature type="domain" description="HD" evidence="5">
    <location>
        <begin position="45"/>
        <end position="144"/>
    </location>
</feature>
<dbReference type="Pfam" id="PF02824">
    <property type="entry name" value="TGS"/>
    <property type="match status" value="1"/>
</dbReference>
<dbReference type="InterPro" id="IPR004811">
    <property type="entry name" value="RelA/Spo_fam"/>
</dbReference>
<dbReference type="SUPFAM" id="SSF109604">
    <property type="entry name" value="HD-domain/PDEase-like"/>
    <property type="match status" value="1"/>
</dbReference>
<dbReference type="NCBIfam" id="TIGR00691">
    <property type="entry name" value="spoT_relA"/>
    <property type="match status" value="1"/>
</dbReference>
<dbReference type="GO" id="GO:0016301">
    <property type="term" value="F:kinase activity"/>
    <property type="evidence" value="ECO:0007669"/>
    <property type="project" value="UniProtKB-KW"/>
</dbReference>
<keyword evidence="7" id="KW-0418">Kinase</keyword>
<dbReference type="RefSeq" id="WP_089322931.1">
    <property type="nucleotide sequence ID" value="NZ_FZOB01000005.1"/>
</dbReference>
<dbReference type="PANTHER" id="PTHR21262">
    <property type="entry name" value="GUANOSINE-3',5'-BIS DIPHOSPHATE 3'-PYROPHOSPHOHYDROLASE"/>
    <property type="match status" value="1"/>
</dbReference>
<dbReference type="InterPro" id="IPR007685">
    <property type="entry name" value="RelA_SpoT"/>
</dbReference>
<evidence type="ECO:0000259" key="4">
    <source>
        <dbReference type="PROSITE" id="PS51671"/>
    </source>
</evidence>
<evidence type="ECO:0000256" key="1">
    <source>
        <dbReference type="ARBA" id="ARBA00025704"/>
    </source>
</evidence>
<protein>
    <submittedName>
        <fullName evidence="7">GTP pyrophosphokinase</fullName>
    </submittedName>
</protein>
<dbReference type="InterPro" id="IPR012676">
    <property type="entry name" value="TGS-like"/>
</dbReference>
<dbReference type="PROSITE" id="PS51880">
    <property type="entry name" value="TGS"/>
    <property type="match status" value="1"/>
</dbReference>
<dbReference type="InterPro" id="IPR045600">
    <property type="entry name" value="RelA/SpoT_AH_RIS"/>
</dbReference>
<dbReference type="CDD" id="cd05399">
    <property type="entry name" value="NT_Rel-Spo_like"/>
    <property type="match status" value="1"/>
</dbReference>
<dbReference type="CDD" id="cd00077">
    <property type="entry name" value="HDc"/>
    <property type="match status" value="1"/>
</dbReference>
<dbReference type="InterPro" id="IPR006674">
    <property type="entry name" value="HD_domain"/>
</dbReference>
<evidence type="ECO:0000256" key="3">
    <source>
        <dbReference type="RuleBase" id="RU003847"/>
    </source>
</evidence>
<dbReference type="SUPFAM" id="SSF55021">
    <property type="entry name" value="ACT-like"/>
    <property type="match status" value="1"/>
</dbReference>
<evidence type="ECO:0000259" key="6">
    <source>
        <dbReference type="PROSITE" id="PS51880"/>
    </source>
</evidence>
<dbReference type="CDD" id="cd04876">
    <property type="entry name" value="ACT_RelA-SpoT"/>
    <property type="match status" value="1"/>
</dbReference>
<dbReference type="AlphaFoldDB" id="A0A238YWV4"/>
<dbReference type="Gene3D" id="3.10.20.30">
    <property type="match status" value="1"/>
</dbReference>
<dbReference type="GO" id="GO:0015969">
    <property type="term" value="P:guanosine tetraphosphate metabolic process"/>
    <property type="evidence" value="ECO:0007669"/>
    <property type="project" value="InterPro"/>
</dbReference>
<dbReference type="Pfam" id="PF13328">
    <property type="entry name" value="HD_4"/>
    <property type="match status" value="1"/>
</dbReference>
<dbReference type="SUPFAM" id="SSF81301">
    <property type="entry name" value="Nucleotidyltransferase"/>
    <property type="match status" value="1"/>
</dbReference>
<dbReference type="PROSITE" id="PS51831">
    <property type="entry name" value="HD"/>
    <property type="match status" value="1"/>
</dbReference>
<organism evidence="7 8">
    <name type="scientific">Desulfurobacterium atlanticum</name>
    <dbReference type="NCBI Taxonomy" id="240169"/>
    <lineage>
        <taxon>Bacteria</taxon>
        <taxon>Pseudomonadati</taxon>
        <taxon>Aquificota</taxon>
        <taxon>Aquificia</taxon>
        <taxon>Desulfurobacteriales</taxon>
        <taxon>Desulfurobacteriaceae</taxon>
        <taxon>Desulfurobacterium</taxon>
    </lineage>
</organism>
<evidence type="ECO:0000313" key="7">
    <source>
        <dbReference type="EMBL" id="SNR75134.1"/>
    </source>
</evidence>
<evidence type="ECO:0000259" key="5">
    <source>
        <dbReference type="PROSITE" id="PS51831"/>
    </source>
</evidence>
<dbReference type="PANTHER" id="PTHR21262:SF31">
    <property type="entry name" value="GTP PYROPHOSPHOKINASE"/>
    <property type="match status" value="1"/>
</dbReference>
<dbReference type="SUPFAM" id="SSF81271">
    <property type="entry name" value="TGS-like"/>
    <property type="match status" value="1"/>
</dbReference>
<name>A0A238YWV4_9BACT</name>
<comment type="pathway">
    <text evidence="1">Purine metabolism.</text>
</comment>
<dbReference type="GO" id="GO:0015949">
    <property type="term" value="P:nucleobase-containing small molecule interconversion"/>
    <property type="evidence" value="ECO:0007669"/>
    <property type="project" value="UniProtKB-ARBA"/>
</dbReference>
<dbReference type="InterPro" id="IPR012675">
    <property type="entry name" value="Beta-grasp_dom_sf"/>
</dbReference>
<dbReference type="FunFam" id="3.30.460.10:FF:000001">
    <property type="entry name" value="GTP pyrophosphokinase RelA"/>
    <property type="match status" value="1"/>
</dbReference>
<keyword evidence="8" id="KW-1185">Reference proteome</keyword>
<dbReference type="GO" id="GO:0003723">
    <property type="term" value="F:RNA binding"/>
    <property type="evidence" value="ECO:0007669"/>
    <property type="project" value="UniProtKB-KW"/>
</dbReference>
<dbReference type="PROSITE" id="PS51671">
    <property type="entry name" value="ACT"/>
    <property type="match status" value="1"/>
</dbReference>
<dbReference type="InterPro" id="IPR033655">
    <property type="entry name" value="TGS_RelA/SpoT"/>
</dbReference>
<reference evidence="8" key="1">
    <citation type="submission" date="2017-06" db="EMBL/GenBank/DDBJ databases">
        <authorList>
            <person name="Varghese N."/>
            <person name="Submissions S."/>
        </authorList>
    </citation>
    <scope>NUCLEOTIDE SEQUENCE [LARGE SCALE GENOMIC DNA]</scope>
    <source>
        <strain evidence="8">DSM 15668</strain>
    </source>
</reference>
<dbReference type="PROSITE" id="PS50889">
    <property type="entry name" value="S4"/>
    <property type="match status" value="1"/>
</dbReference>
<dbReference type="Pfam" id="PF19296">
    <property type="entry name" value="RelA_AH_RIS"/>
    <property type="match status" value="1"/>
</dbReference>
<dbReference type="EMBL" id="FZOB01000005">
    <property type="protein sequence ID" value="SNR75134.1"/>
    <property type="molecule type" value="Genomic_DNA"/>
</dbReference>
<dbReference type="Pfam" id="PF04607">
    <property type="entry name" value="RelA_SpoT"/>
    <property type="match status" value="1"/>
</dbReference>
<dbReference type="InterPro" id="IPR004095">
    <property type="entry name" value="TGS"/>
</dbReference>
<dbReference type="FunFam" id="1.10.3210.10:FF:000001">
    <property type="entry name" value="GTP pyrophosphokinase RelA"/>
    <property type="match status" value="1"/>
</dbReference>
<dbReference type="CDD" id="cd01668">
    <property type="entry name" value="TGS_RSH"/>
    <property type="match status" value="1"/>
</dbReference>
<evidence type="ECO:0000256" key="2">
    <source>
        <dbReference type="PROSITE-ProRule" id="PRU00182"/>
    </source>
</evidence>
<accession>A0A238YWV4</accession>
<keyword evidence="2" id="KW-0694">RNA-binding</keyword>
<dbReference type="InterPro" id="IPR045865">
    <property type="entry name" value="ACT-like_dom_sf"/>
</dbReference>
<feature type="domain" description="ACT" evidence="4">
    <location>
        <begin position="635"/>
        <end position="708"/>
    </location>
</feature>
<comment type="similarity">
    <text evidence="3">Belongs to the relA/spoT family.</text>
</comment>
<dbReference type="OrthoDB" id="9805041at2"/>
<dbReference type="FunFam" id="3.10.20.30:FF:000002">
    <property type="entry name" value="GTP pyrophosphokinase (RelA/SpoT)"/>
    <property type="match status" value="1"/>
</dbReference>
<dbReference type="Pfam" id="PF13291">
    <property type="entry name" value="ACT_4"/>
    <property type="match status" value="1"/>
</dbReference>
<dbReference type="Proteomes" id="UP000198405">
    <property type="component" value="Unassembled WGS sequence"/>
</dbReference>
<keyword evidence="7" id="KW-0808">Transferase</keyword>
<feature type="domain" description="TGS" evidence="6">
    <location>
        <begin position="386"/>
        <end position="447"/>
    </location>
</feature>
<dbReference type="InterPro" id="IPR003607">
    <property type="entry name" value="HD/PDEase_dom"/>
</dbReference>
<sequence>MRSCNEIIEKIKEYRNNFDEKIIEKAYNYAKEKHEGQFRKSGEPYFSHPAEVAYILAELKMDIQTIVAGLLHDVVEDTDATIEEIEKLFGKEIAFIVAGVTKLEQYQFSSKEERNAESFRKLLISLSEDIRVLIVKLADRLHNMRTLDGRSPNGQKRTANETLTIYAPLANRLGLYKIKNELEDLSLKYLEPEIYKEIEEKLKKKKKVISTYLSEIIETVKKKLKENGIEGTVQWRFKHIYGIYNKMVKKGIPFEEIYDIAGIRIITDTVPNCYVIAGIIHSLWMPVPGRLKDYIAVPKPNMYQSLHTTVVGPRGQFIEFQIRTWKMHQVAEMGIAAHWKYKEGGGKLSESERERFLWLRNLLEWVKEEKDTKEFMENVKSDLYEEDIYVFTPKGDLKTLPKGATPVDFAYSIHTSIGHRCIGAKVNGKLVSLNHILKSGDKVEIITGNNENPKRDWLTFVKTSKARTAIKSFIKKQENERAKKLGESILEKYLRKYIGKGINYLYENDFSAQLKSLGYSNIEYAIVDVGFGKLDGEKLVRRLLNIQEEQEKKRKTSVKKEDADIIIDGIENILVNLGKCCNPLPGDEVIGVVTKGRGIVVHTINCVVAQQIMESSPGRILTVNFKPSDKLYQAKIRVFIEDRPGMLAAVSSKIGDTKTNIIGAYTRTIGGRAILDFTVQVKDKTQLEKVMNAIKMTKGVLNVKRIRREKVKIR</sequence>
<dbReference type="Gene3D" id="1.10.3210.10">
    <property type="entry name" value="Hypothetical protein af1432"/>
    <property type="match status" value="1"/>
</dbReference>
<proteinExistence type="inferred from homology"/>
<dbReference type="Gene3D" id="3.30.70.260">
    <property type="match status" value="1"/>
</dbReference>
<dbReference type="InterPro" id="IPR002912">
    <property type="entry name" value="ACT_dom"/>
</dbReference>
<dbReference type="GO" id="GO:0005886">
    <property type="term" value="C:plasma membrane"/>
    <property type="evidence" value="ECO:0007669"/>
    <property type="project" value="TreeGrafter"/>
</dbReference>
<dbReference type="SMART" id="SM00954">
    <property type="entry name" value="RelA_SpoT"/>
    <property type="match status" value="1"/>
</dbReference>
<dbReference type="InterPro" id="IPR043519">
    <property type="entry name" value="NT_sf"/>
</dbReference>
<gene>
    <name evidence="7" type="ORF">SAMN06265340_10535</name>
</gene>
<comment type="function">
    <text evidence="3">In eubacteria ppGpp (guanosine 3'-diphosphate 5'-diphosphate) is a mediator of the stringent response that coordinates a variety of cellular activities in response to changes in nutritional abundance.</text>
</comment>
<evidence type="ECO:0000313" key="8">
    <source>
        <dbReference type="Proteomes" id="UP000198405"/>
    </source>
</evidence>